<dbReference type="GO" id="GO:0000070">
    <property type="term" value="P:mitotic sister chromatid segregation"/>
    <property type="evidence" value="ECO:0007669"/>
    <property type="project" value="UniProtKB-ARBA"/>
</dbReference>
<dbReference type="GO" id="GO:0051321">
    <property type="term" value="P:meiotic cell cycle"/>
    <property type="evidence" value="ECO:0007669"/>
    <property type="project" value="UniProtKB-KW"/>
</dbReference>
<comment type="catalytic activity">
    <reaction evidence="9 16">
        <text>L-threonyl-[protein] + ATP = O-phospho-L-threonyl-[protein] + ADP + H(+)</text>
        <dbReference type="Rhea" id="RHEA:46608"/>
        <dbReference type="Rhea" id="RHEA-COMP:11060"/>
        <dbReference type="Rhea" id="RHEA-COMP:11605"/>
        <dbReference type="ChEBI" id="CHEBI:15378"/>
        <dbReference type="ChEBI" id="CHEBI:30013"/>
        <dbReference type="ChEBI" id="CHEBI:30616"/>
        <dbReference type="ChEBI" id="CHEBI:61977"/>
        <dbReference type="ChEBI" id="CHEBI:456216"/>
        <dbReference type="EC" id="2.7.11.1"/>
    </reaction>
</comment>
<dbReference type="PANTHER" id="PTHR24350">
    <property type="entry name" value="SERINE/THREONINE-PROTEIN KINASE IAL-RELATED"/>
    <property type="match status" value="1"/>
</dbReference>
<dbReference type="GO" id="GO:0030261">
    <property type="term" value="P:chromosome condensation"/>
    <property type="evidence" value="ECO:0007669"/>
    <property type="project" value="UniProtKB-ARBA"/>
</dbReference>
<dbReference type="InterPro" id="IPR008271">
    <property type="entry name" value="Ser/Thr_kinase_AS"/>
</dbReference>
<keyword evidence="18" id="KW-1185">Reference proteome</keyword>
<keyword evidence="7" id="KW-0156">Chromatin regulator</keyword>
<evidence type="ECO:0000256" key="1">
    <source>
        <dbReference type="ARBA" id="ARBA00004214"/>
    </source>
</evidence>
<comment type="similarity">
    <text evidence="16">Belongs to the protein kinase superfamily. Ser/Thr protein kinase family. Aurora subfamily.</text>
</comment>
<keyword evidence="3 16" id="KW-0808">Transferase</keyword>
<sequence>MDIETPIPPPRTRGQLHNNYLIFFSNLQLSSFHIGRPLGKGKFGNVYLARTKKEKFICALKVLFKSQISSNNVEHQVAREIEIQAHLNHPNILKMYNWFHDEKKIYLVLEFAGNGELYKELSKCKTFDEIRSAKYILQVADALNYCHSKNVIHRDLKPENILIGSQGQLKIADFGWSVHSPSDNRKTLCGTLDYLPPEIVVGQKYDHNVDNWSVGVLCYEFLHGKPPFESTETKTTYKLIVSVEYTFGPDISPGAKDLIKKLLVKIPKNRLQLNDVIKHPWVLAPFCPQKIRRL</sequence>
<dbReference type="AlphaFoldDB" id="A0A0N4ZLK5"/>
<organism evidence="18 19">
    <name type="scientific">Parastrongyloides trichosuri</name>
    <name type="common">Possum-specific nematode worm</name>
    <dbReference type="NCBI Taxonomy" id="131310"/>
    <lineage>
        <taxon>Eukaryota</taxon>
        <taxon>Metazoa</taxon>
        <taxon>Ecdysozoa</taxon>
        <taxon>Nematoda</taxon>
        <taxon>Chromadorea</taxon>
        <taxon>Rhabditida</taxon>
        <taxon>Tylenchina</taxon>
        <taxon>Panagrolaimomorpha</taxon>
        <taxon>Strongyloidoidea</taxon>
        <taxon>Strongyloididae</taxon>
        <taxon>Parastrongyloides</taxon>
    </lineage>
</organism>
<evidence type="ECO:0000256" key="2">
    <source>
        <dbReference type="ARBA" id="ARBA00022527"/>
    </source>
</evidence>
<feature type="domain" description="Protein kinase" evidence="17">
    <location>
        <begin position="32"/>
        <end position="282"/>
    </location>
</feature>
<dbReference type="PROSITE" id="PS50011">
    <property type="entry name" value="PROTEIN_KINASE_DOM"/>
    <property type="match status" value="1"/>
</dbReference>
<evidence type="ECO:0000259" key="17">
    <source>
        <dbReference type="PROSITE" id="PS50011"/>
    </source>
</evidence>
<dbReference type="GO" id="GO:0006325">
    <property type="term" value="P:chromatin organization"/>
    <property type="evidence" value="ECO:0007669"/>
    <property type="project" value="UniProtKB-KW"/>
</dbReference>
<feature type="cross-link" description="Glycyl lysine isopeptide (Lys-Gly) (interchain with G-Cter in SUMO2)" evidence="13">
    <location>
        <position position="157"/>
    </location>
</feature>
<keyword evidence="8" id="KW-0469">Meiosis</keyword>
<dbReference type="CDD" id="cd14007">
    <property type="entry name" value="STKc_Aurora"/>
    <property type="match status" value="1"/>
</dbReference>
<evidence type="ECO:0000256" key="8">
    <source>
        <dbReference type="ARBA" id="ARBA00023254"/>
    </source>
</evidence>
<keyword evidence="5 16" id="KW-0418">Kinase</keyword>
<evidence type="ECO:0000256" key="6">
    <source>
        <dbReference type="ARBA" id="ARBA00022840"/>
    </source>
</evidence>
<dbReference type="GO" id="GO:0032506">
    <property type="term" value="P:cytokinetic process"/>
    <property type="evidence" value="ECO:0007669"/>
    <property type="project" value="UniProtKB-ARBA"/>
</dbReference>
<proteinExistence type="inferred from homology"/>
<dbReference type="PROSITE" id="PS00108">
    <property type="entry name" value="PROTEIN_KINASE_ST"/>
    <property type="match status" value="1"/>
</dbReference>
<reference evidence="19" key="1">
    <citation type="submission" date="2017-02" db="UniProtKB">
        <authorList>
            <consortium name="WormBaseParasite"/>
        </authorList>
    </citation>
    <scope>IDENTIFICATION</scope>
</reference>
<dbReference type="SUPFAM" id="SSF56112">
    <property type="entry name" value="Protein kinase-like (PK-like)"/>
    <property type="match status" value="1"/>
</dbReference>
<dbReference type="PROSITE" id="PS00107">
    <property type="entry name" value="PROTEIN_KINASE_ATP"/>
    <property type="match status" value="1"/>
</dbReference>
<dbReference type="PIRSF" id="PIRSF000654">
    <property type="entry name" value="Integrin-linked_kinase"/>
    <property type="match status" value="1"/>
</dbReference>
<feature type="active site" description="Proton acceptor" evidence="11">
    <location>
        <position position="155"/>
    </location>
</feature>
<evidence type="ECO:0000256" key="16">
    <source>
        <dbReference type="RuleBase" id="RU367134"/>
    </source>
</evidence>
<feature type="binding site" evidence="12">
    <location>
        <begin position="159"/>
        <end position="160"/>
    </location>
    <ligand>
        <name>ATP</name>
        <dbReference type="ChEBI" id="CHEBI:30616"/>
    </ligand>
</feature>
<dbReference type="InterPro" id="IPR011009">
    <property type="entry name" value="Kinase-like_dom_sf"/>
</dbReference>
<keyword evidence="6 12" id="KW-0067">ATP-binding</keyword>
<dbReference type="InterPro" id="IPR030616">
    <property type="entry name" value="Aur-like"/>
</dbReference>
<dbReference type="EC" id="2.7.11.1" evidence="16"/>
<dbReference type="Pfam" id="PF00069">
    <property type="entry name" value="Pkinase"/>
    <property type="match status" value="1"/>
</dbReference>
<evidence type="ECO:0000256" key="13">
    <source>
        <dbReference type="PIRSR" id="PIRSR630616-3"/>
    </source>
</evidence>
<feature type="binding site" evidence="12">
    <location>
        <position position="173"/>
    </location>
    <ligand>
        <name>ATP</name>
        <dbReference type="ChEBI" id="CHEBI:30616"/>
    </ligand>
</feature>
<evidence type="ECO:0000256" key="10">
    <source>
        <dbReference type="ARBA" id="ARBA00048679"/>
    </source>
</evidence>
<feature type="binding site" evidence="12 14">
    <location>
        <position position="61"/>
    </location>
    <ligand>
        <name>ATP</name>
        <dbReference type="ChEBI" id="CHEBI:30616"/>
    </ligand>
</feature>
<evidence type="ECO:0000313" key="18">
    <source>
        <dbReference type="Proteomes" id="UP000038045"/>
    </source>
</evidence>
<keyword evidence="4 12" id="KW-0547">Nucleotide-binding</keyword>
<evidence type="ECO:0000256" key="5">
    <source>
        <dbReference type="ARBA" id="ARBA00022777"/>
    </source>
</evidence>
<dbReference type="GO" id="GO:0004674">
    <property type="term" value="F:protein serine/threonine kinase activity"/>
    <property type="evidence" value="ECO:0007669"/>
    <property type="project" value="UniProtKB-KW"/>
</dbReference>
<dbReference type="Proteomes" id="UP000038045">
    <property type="component" value="Unplaced"/>
</dbReference>
<evidence type="ECO:0000256" key="11">
    <source>
        <dbReference type="PIRSR" id="PIRSR630616-1"/>
    </source>
</evidence>
<evidence type="ECO:0000256" key="4">
    <source>
        <dbReference type="ARBA" id="ARBA00022741"/>
    </source>
</evidence>
<dbReference type="WBParaSite" id="PTRK_0000937800.1">
    <property type="protein sequence ID" value="PTRK_0000937800.1"/>
    <property type="gene ID" value="PTRK_0000937800"/>
</dbReference>
<dbReference type="Gene3D" id="3.30.200.20">
    <property type="entry name" value="Phosphorylase Kinase, domain 1"/>
    <property type="match status" value="1"/>
</dbReference>
<evidence type="ECO:0000256" key="15">
    <source>
        <dbReference type="RuleBase" id="RU000304"/>
    </source>
</evidence>
<evidence type="ECO:0000256" key="12">
    <source>
        <dbReference type="PIRSR" id="PIRSR630616-2"/>
    </source>
</evidence>
<evidence type="ECO:0000313" key="19">
    <source>
        <dbReference type="WBParaSite" id="PTRK_0000937800.1"/>
    </source>
</evidence>
<dbReference type="InterPro" id="IPR017441">
    <property type="entry name" value="Protein_kinase_ATP_BS"/>
</dbReference>
<feature type="binding site" evidence="12">
    <location>
        <position position="42"/>
    </location>
    <ligand>
        <name>ATP</name>
        <dbReference type="ChEBI" id="CHEBI:30616"/>
    </ligand>
</feature>
<dbReference type="SMART" id="SM00220">
    <property type="entry name" value="S_TKc"/>
    <property type="match status" value="1"/>
</dbReference>
<evidence type="ECO:0000256" key="9">
    <source>
        <dbReference type="ARBA" id="ARBA00047899"/>
    </source>
</evidence>
<keyword evidence="2 15" id="KW-0723">Serine/threonine-protein kinase</keyword>
<evidence type="ECO:0000256" key="14">
    <source>
        <dbReference type="PROSITE-ProRule" id="PRU10141"/>
    </source>
</evidence>
<accession>A0A0N4ZLK5</accession>
<comment type="subcellular location">
    <subcellularLocation>
        <location evidence="1">Midbody</location>
    </subcellularLocation>
</comment>
<dbReference type="Gene3D" id="1.10.510.10">
    <property type="entry name" value="Transferase(Phosphotransferase) domain 1"/>
    <property type="match status" value="1"/>
</dbReference>
<dbReference type="InterPro" id="IPR000719">
    <property type="entry name" value="Prot_kinase_dom"/>
</dbReference>
<evidence type="ECO:0000256" key="3">
    <source>
        <dbReference type="ARBA" id="ARBA00022679"/>
    </source>
</evidence>
<dbReference type="FunFam" id="1.10.510.10:FF:000235">
    <property type="entry name" value="Serine/threonine-protein kinase ark1"/>
    <property type="match status" value="1"/>
</dbReference>
<dbReference type="GO" id="GO:0005524">
    <property type="term" value="F:ATP binding"/>
    <property type="evidence" value="ECO:0007669"/>
    <property type="project" value="UniProtKB-UniRule"/>
</dbReference>
<dbReference type="GO" id="GO:0030496">
    <property type="term" value="C:midbody"/>
    <property type="evidence" value="ECO:0007669"/>
    <property type="project" value="UniProtKB-SubCell"/>
</dbReference>
<comment type="catalytic activity">
    <reaction evidence="10 16">
        <text>L-seryl-[protein] + ATP = O-phospho-L-seryl-[protein] + ADP + H(+)</text>
        <dbReference type="Rhea" id="RHEA:17989"/>
        <dbReference type="Rhea" id="RHEA-COMP:9863"/>
        <dbReference type="Rhea" id="RHEA-COMP:11604"/>
        <dbReference type="ChEBI" id="CHEBI:15378"/>
        <dbReference type="ChEBI" id="CHEBI:29999"/>
        <dbReference type="ChEBI" id="CHEBI:30616"/>
        <dbReference type="ChEBI" id="CHEBI:83421"/>
        <dbReference type="ChEBI" id="CHEBI:456216"/>
        <dbReference type="EC" id="2.7.11.1"/>
    </reaction>
</comment>
<dbReference type="STRING" id="131310.A0A0N4ZLK5"/>
<dbReference type="FunFam" id="3.30.200.20:FF:000042">
    <property type="entry name" value="Aurora kinase A"/>
    <property type="match status" value="1"/>
</dbReference>
<evidence type="ECO:0000256" key="7">
    <source>
        <dbReference type="ARBA" id="ARBA00022853"/>
    </source>
</evidence>
<feature type="binding site" evidence="12">
    <location>
        <begin position="110"/>
        <end position="112"/>
    </location>
    <ligand>
        <name>ATP</name>
        <dbReference type="ChEBI" id="CHEBI:30616"/>
    </ligand>
</feature>
<name>A0A0N4ZLK5_PARTI</name>
<protein>
    <recommendedName>
        <fullName evidence="16">Aurora kinase</fullName>
        <ecNumber evidence="16">2.7.11.1</ecNumber>
    </recommendedName>
</protein>